<evidence type="ECO:0000256" key="6">
    <source>
        <dbReference type="RuleBase" id="RU366025"/>
    </source>
</evidence>
<feature type="compositionally biased region" description="Polar residues" evidence="7">
    <location>
        <begin position="307"/>
        <end position="319"/>
    </location>
</feature>
<dbReference type="InterPro" id="IPR050164">
    <property type="entry name" value="Peptidase_C19"/>
</dbReference>
<dbReference type="EMBL" id="BAAFSV010000002">
    <property type="protein sequence ID" value="GAB1315159.1"/>
    <property type="molecule type" value="Genomic_DNA"/>
</dbReference>
<dbReference type="SUPFAM" id="SSF54001">
    <property type="entry name" value="Cysteine proteinases"/>
    <property type="match status" value="1"/>
</dbReference>
<feature type="compositionally biased region" description="Low complexity" evidence="7">
    <location>
        <begin position="645"/>
        <end position="667"/>
    </location>
</feature>
<evidence type="ECO:0000256" key="7">
    <source>
        <dbReference type="SAM" id="MobiDB-lite"/>
    </source>
</evidence>
<reference evidence="9 10" key="1">
    <citation type="submission" date="2024-09" db="EMBL/GenBank/DDBJ databases">
        <title>Itraconazole resistance in Madurella fahalii resulting from another homologue of gene encoding cytochrome P450 14-alpha sterol demethylase (CYP51).</title>
        <authorList>
            <person name="Yoshioka I."/>
            <person name="Fahal A.H."/>
            <person name="Kaneko S."/>
            <person name="Yaguchi T."/>
        </authorList>
    </citation>
    <scope>NUCLEOTIDE SEQUENCE [LARGE SCALE GENOMIC DNA]</scope>
    <source>
        <strain evidence="9 10">IFM 68171</strain>
    </source>
</reference>
<protein>
    <recommendedName>
        <fullName evidence="6">Ubiquitin carboxyl-terminal hydrolase</fullName>
        <ecNumber evidence="6">3.4.19.12</ecNumber>
    </recommendedName>
</protein>
<dbReference type="Gene3D" id="3.90.70.10">
    <property type="entry name" value="Cysteine proteinases"/>
    <property type="match status" value="1"/>
</dbReference>
<name>A0ABQ0GBL3_9PEZI</name>
<feature type="region of interest" description="Disordered" evidence="7">
    <location>
        <begin position="1"/>
        <end position="54"/>
    </location>
</feature>
<dbReference type="PANTHER" id="PTHR24006">
    <property type="entry name" value="UBIQUITIN CARBOXYL-TERMINAL HYDROLASE"/>
    <property type="match status" value="1"/>
</dbReference>
<sequence>MMNTRGHLPAGQQVQSGADMGPVPPGGPGPRRGGRPQHYAPAHHHHHHYHHQQPAMVNHPSMYSGYMGAMANPYAGTHYYMPQQPYQNGPIPSPAYIPYPPTAGYGRSPPAMQHYHMPMQQPYPRLAQHSPIVSSPYHAPPPPVQSAIPQLPHTPSSTHSHVVPPPMTPPVRQVQEAAQPPEPVQPSQQPEPQHEPRPEPQQVTEPELDLPPQPSVAQVQPSPTLSPAPQKEPFRPPLPWLSSPDSPFPQRTSKLRRRRKLLGADAEGVELPHGQHTPSAEVSSEAQANAAVEDRHEREQGKAEQRATGTPRSESNIASETLVPRSETPSTQDQPSEDAISTSPTTPSSVQPSQATPTTARSTVPAVPAVPVIPALPKSASKQTKPTAAAATEKSSADAKTAAPGDVQVESRATPVDGANSTAEMTADAVQPAPAPPKPKLWTGLFAKPAPAAGSSAAAAAAQVQTNGDAAAGSSSVPGVVGSFAKANSSSLSEALQLYRPGAPEKLAFLEPRGLVNTGNMCYMNSVLQVLIFCIPFFDFLDQVSKKAAHSFKSDTPLVDAMVMFMREFKVIDSAASADQLKKRLKSEEYEQYGEPFTPEFVYDAIRKLPRFASMRRGHQQDAQEFLGFLLEGLHDECAQVMRAAPASTASTAPSSSLPSPTSNAPAEGGDDWLEVGPRQRSAVTRSSGHSHTASPITKIFGGQLRSELRVPGNKNSVTLEPYQPLQLDIGSPEIRNIIDALKGLTRPEVLHGDFNSPHGKDVRATKQVFIESVPPVLILHLKRFQFDAEGYGGTVKIWKKVGYPLEFEFPREVLSRQKRNSILAENSGTPRYRLIAVVYHHGKNASGGHYTVDVRRQDGREWIRIDDTVIRRVRDEDVAEGGAEEEAPKAGLADSRREAGTPGASNRFVGIDDEDAGDDDGWKQATPGKKWSSVVNGASSPATNGQKAKQHKESMKDNKVAYLLFYQRI</sequence>
<dbReference type="PROSITE" id="PS50235">
    <property type="entry name" value="USP_3"/>
    <property type="match status" value="1"/>
</dbReference>
<dbReference type="Proteomes" id="UP001628179">
    <property type="component" value="Unassembled WGS sequence"/>
</dbReference>
<evidence type="ECO:0000256" key="5">
    <source>
        <dbReference type="ARBA" id="ARBA00022807"/>
    </source>
</evidence>
<dbReference type="PANTHER" id="PTHR24006:SF687">
    <property type="entry name" value="UBIQUITIN CARBOXYL-TERMINAL HYDROLASE 10"/>
    <property type="match status" value="1"/>
</dbReference>
<feature type="compositionally biased region" description="Polar residues" evidence="7">
    <location>
        <begin position="682"/>
        <end position="696"/>
    </location>
</feature>
<accession>A0ABQ0GBL3</accession>
<keyword evidence="2 6" id="KW-0645">Protease</keyword>
<comment type="catalytic activity">
    <reaction evidence="1 6">
        <text>Thiol-dependent hydrolysis of ester, thioester, amide, peptide and isopeptide bonds formed by the C-terminal Gly of ubiquitin (a 76-residue protein attached to proteins as an intracellular targeting signal).</text>
        <dbReference type="EC" id="3.4.19.12"/>
    </reaction>
</comment>
<feature type="compositionally biased region" description="Low complexity" evidence="7">
    <location>
        <begin position="240"/>
        <end position="249"/>
    </location>
</feature>
<dbReference type="CDD" id="cd02257">
    <property type="entry name" value="Peptidase_C19"/>
    <property type="match status" value="1"/>
</dbReference>
<feature type="compositionally biased region" description="Low complexity" evidence="7">
    <location>
        <begin position="153"/>
        <end position="162"/>
    </location>
</feature>
<evidence type="ECO:0000256" key="4">
    <source>
        <dbReference type="ARBA" id="ARBA00022801"/>
    </source>
</evidence>
<dbReference type="PROSITE" id="PS00973">
    <property type="entry name" value="USP_2"/>
    <property type="match status" value="1"/>
</dbReference>
<feature type="compositionally biased region" description="Low complexity" evidence="7">
    <location>
        <begin position="341"/>
        <end position="403"/>
    </location>
</feature>
<evidence type="ECO:0000313" key="10">
    <source>
        <dbReference type="Proteomes" id="UP001628179"/>
    </source>
</evidence>
<feature type="compositionally biased region" description="Polar residues" evidence="7">
    <location>
        <begin position="276"/>
        <end position="287"/>
    </location>
</feature>
<evidence type="ECO:0000256" key="3">
    <source>
        <dbReference type="ARBA" id="ARBA00022786"/>
    </source>
</evidence>
<organism evidence="9 10">
    <name type="scientific">Madurella fahalii</name>
    <dbReference type="NCBI Taxonomy" id="1157608"/>
    <lineage>
        <taxon>Eukaryota</taxon>
        <taxon>Fungi</taxon>
        <taxon>Dikarya</taxon>
        <taxon>Ascomycota</taxon>
        <taxon>Pezizomycotina</taxon>
        <taxon>Sordariomycetes</taxon>
        <taxon>Sordariomycetidae</taxon>
        <taxon>Sordariales</taxon>
        <taxon>Sordariales incertae sedis</taxon>
        <taxon>Madurella</taxon>
    </lineage>
</organism>
<evidence type="ECO:0000313" key="9">
    <source>
        <dbReference type="EMBL" id="GAB1315159.1"/>
    </source>
</evidence>
<feature type="compositionally biased region" description="Basic and acidic residues" evidence="7">
    <location>
        <begin position="292"/>
        <end position="305"/>
    </location>
</feature>
<dbReference type="RefSeq" id="XP_070916890.1">
    <property type="nucleotide sequence ID" value="XM_071060789.1"/>
</dbReference>
<keyword evidence="4 6" id="KW-0378">Hydrolase</keyword>
<feature type="compositionally biased region" description="Polar residues" evidence="7">
    <location>
        <begin position="934"/>
        <end position="948"/>
    </location>
</feature>
<keyword evidence="5 6" id="KW-0788">Thiol protease</keyword>
<dbReference type="InterPro" id="IPR001394">
    <property type="entry name" value="Peptidase_C19_UCH"/>
</dbReference>
<feature type="region of interest" description="Disordered" evidence="7">
    <location>
        <begin position="877"/>
        <end position="955"/>
    </location>
</feature>
<dbReference type="InterPro" id="IPR028889">
    <property type="entry name" value="USP"/>
</dbReference>
<comment type="caution">
    <text evidence="9">The sequence shown here is derived from an EMBL/GenBank/DDBJ whole genome shotgun (WGS) entry which is preliminary data.</text>
</comment>
<dbReference type="GeneID" id="98176112"/>
<dbReference type="EC" id="3.4.19.12" evidence="6"/>
<evidence type="ECO:0000256" key="2">
    <source>
        <dbReference type="ARBA" id="ARBA00022670"/>
    </source>
</evidence>
<dbReference type="Pfam" id="PF00443">
    <property type="entry name" value="UCH"/>
    <property type="match status" value="1"/>
</dbReference>
<feature type="compositionally biased region" description="Low complexity" evidence="7">
    <location>
        <begin position="172"/>
        <end position="191"/>
    </location>
</feature>
<evidence type="ECO:0000259" key="8">
    <source>
        <dbReference type="PROSITE" id="PS50235"/>
    </source>
</evidence>
<feature type="compositionally biased region" description="Basic residues" evidence="7">
    <location>
        <begin position="41"/>
        <end position="51"/>
    </location>
</feature>
<feature type="region of interest" description="Disordered" evidence="7">
    <location>
        <begin position="130"/>
        <end position="420"/>
    </location>
</feature>
<keyword evidence="3 6" id="KW-0833">Ubl conjugation pathway</keyword>
<feature type="domain" description="USP" evidence="8">
    <location>
        <begin position="513"/>
        <end position="899"/>
    </location>
</feature>
<evidence type="ECO:0000256" key="1">
    <source>
        <dbReference type="ARBA" id="ARBA00000707"/>
    </source>
</evidence>
<dbReference type="InterPro" id="IPR038765">
    <property type="entry name" value="Papain-like_cys_pep_sf"/>
</dbReference>
<dbReference type="PROSITE" id="PS00972">
    <property type="entry name" value="USP_1"/>
    <property type="match status" value="1"/>
</dbReference>
<proteinExistence type="inferred from homology"/>
<gene>
    <name evidence="9" type="ORF">MFIFM68171_05369</name>
</gene>
<comment type="similarity">
    <text evidence="6">Belongs to the peptidase C19 family.</text>
</comment>
<feature type="region of interest" description="Disordered" evidence="7">
    <location>
        <begin position="645"/>
        <end position="697"/>
    </location>
</feature>
<keyword evidence="10" id="KW-1185">Reference proteome</keyword>
<dbReference type="InterPro" id="IPR018200">
    <property type="entry name" value="USP_CS"/>
</dbReference>